<proteinExistence type="predicted"/>
<sequence>MLSGGQESFEIVIAYRINIQKKSELFGCNITKAYNKQSSNQKLLILVAGWF</sequence>
<evidence type="ECO:0000313" key="1">
    <source>
        <dbReference type="EMBL" id="SVE63621.1"/>
    </source>
</evidence>
<organism evidence="1">
    <name type="scientific">marine metagenome</name>
    <dbReference type="NCBI Taxonomy" id="408172"/>
    <lineage>
        <taxon>unclassified sequences</taxon>
        <taxon>metagenomes</taxon>
        <taxon>ecological metagenomes</taxon>
    </lineage>
</organism>
<gene>
    <name evidence="1" type="ORF">METZ01_LOCUS516475</name>
</gene>
<dbReference type="AlphaFoldDB" id="A0A383F3R3"/>
<name>A0A383F3R3_9ZZZZ</name>
<dbReference type="EMBL" id="UINC01231190">
    <property type="protein sequence ID" value="SVE63621.1"/>
    <property type="molecule type" value="Genomic_DNA"/>
</dbReference>
<accession>A0A383F3R3</accession>
<reference evidence="1" key="1">
    <citation type="submission" date="2018-05" db="EMBL/GenBank/DDBJ databases">
        <authorList>
            <person name="Lanie J.A."/>
            <person name="Ng W.-L."/>
            <person name="Kazmierczak K.M."/>
            <person name="Andrzejewski T.M."/>
            <person name="Davidsen T.M."/>
            <person name="Wayne K.J."/>
            <person name="Tettelin H."/>
            <person name="Glass J.I."/>
            <person name="Rusch D."/>
            <person name="Podicherti R."/>
            <person name="Tsui H.-C.T."/>
            <person name="Winkler M.E."/>
        </authorList>
    </citation>
    <scope>NUCLEOTIDE SEQUENCE</scope>
</reference>
<protein>
    <submittedName>
        <fullName evidence="1">Uncharacterized protein</fullName>
    </submittedName>
</protein>